<evidence type="ECO:0000256" key="8">
    <source>
        <dbReference type="ARBA" id="ARBA00093226"/>
    </source>
</evidence>
<evidence type="ECO:0000256" key="11">
    <source>
        <dbReference type="ARBA" id="ARBA00093250"/>
    </source>
</evidence>
<evidence type="ECO:0000256" key="5">
    <source>
        <dbReference type="ARBA" id="ARBA00093190"/>
    </source>
</evidence>
<dbReference type="EMBL" id="OV651822">
    <property type="protein sequence ID" value="CAH1100823.1"/>
    <property type="molecule type" value="Genomic_DNA"/>
</dbReference>
<dbReference type="GO" id="GO:0042562">
    <property type="term" value="F:hormone binding"/>
    <property type="evidence" value="ECO:0007669"/>
    <property type="project" value="TreeGrafter"/>
</dbReference>
<comment type="subunit">
    <text evidence="15">Homodimer. Binds the thyroid hormone triiodothyronine (T3); T3 binding inhibits enzymatic activity.</text>
</comment>
<comment type="catalytic activity">
    <reaction evidence="12">
        <text>(3R)-1,4-thiomorpholine-3-carboxylate + NADP(+) = 3,4-dehydrothiomorpholine-3-carboxylate + NADPH + 2 H(+)</text>
        <dbReference type="Rhea" id="RHEA:12500"/>
        <dbReference type="ChEBI" id="CHEBI:15378"/>
        <dbReference type="ChEBI" id="CHEBI:57783"/>
        <dbReference type="ChEBI" id="CHEBI:58349"/>
        <dbReference type="ChEBI" id="CHEBI:58517"/>
        <dbReference type="ChEBI" id="CHEBI:176873"/>
        <dbReference type="EC" id="1.5.1.25"/>
    </reaction>
    <physiologicalReaction direction="right-to-left" evidence="12">
        <dbReference type="Rhea" id="RHEA:12502"/>
    </physiologicalReaction>
</comment>
<evidence type="ECO:0000256" key="15">
    <source>
        <dbReference type="ARBA" id="ARBA00093567"/>
    </source>
</evidence>
<comment type="catalytic activity">
    <reaction evidence="9">
        <text>(S)-cystathionine ketimine + NADPH + 2 H(+) = (3R,5S)-2,3,5,6,7-pentahydro-1,4-thiazepine-3,5-dicarboxylate + NADP(+)</text>
        <dbReference type="Rhea" id="RHEA:68036"/>
        <dbReference type="ChEBI" id="CHEBI:15378"/>
        <dbReference type="ChEBI" id="CHEBI:57783"/>
        <dbReference type="ChEBI" id="CHEBI:58349"/>
        <dbReference type="ChEBI" id="CHEBI:176808"/>
        <dbReference type="ChEBI" id="CHEBI:176810"/>
    </reaction>
    <physiologicalReaction direction="left-to-right" evidence="9">
        <dbReference type="Rhea" id="RHEA:68037"/>
    </physiologicalReaction>
</comment>
<evidence type="ECO:0000256" key="10">
    <source>
        <dbReference type="ARBA" id="ARBA00093248"/>
    </source>
</evidence>
<evidence type="ECO:0000313" key="19">
    <source>
        <dbReference type="Proteomes" id="UP001153636"/>
    </source>
</evidence>
<organism evidence="18 19">
    <name type="scientific">Psylliodes chrysocephalus</name>
    <dbReference type="NCBI Taxonomy" id="3402493"/>
    <lineage>
        <taxon>Eukaryota</taxon>
        <taxon>Metazoa</taxon>
        <taxon>Ecdysozoa</taxon>
        <taxon>Arthropoda</taxon>
        <taxon>Hexapoda</taxon>
        <taxon>Insecta</taxon>
        <taxon>Pterygota</taxon>
        <taxon>Neoptera</taxon>
        <taxon>Endopterygota</taxon>
        <taxon>Coleoptera</taxon>
        <taxon>Polyphaga</taxon>
        <taxon>Cucujiformia</taxon>
        <taxon>Chrysomeloidea</taxon>
        <taxon>Chrysomelidae</taxon>
        <taxon>Galerucinae</taxon>
        <taxon>Alticini</taxon>
        <taxon>Psylliodes</taxon>
    </lineage>
</organism>
<dbReference type="EC" id="1.5.1.25" evidence="2"/>
<dbReference type="Proteomes" id="UP001153636">
    <property type="component" value="Chromosome 10"/>
</dbReference>
<sequence length="320" mass="36334">MIYIDEDMVLKLINWDQTFEAMEVAMQRYTENRIVQTARSRTQVIGKPNLLVTMPGYLDDQTYGALGCKLVTFFPTNSDLPKPLPSVLASIMLFDENTGLPKACVGGFEITKWRTSAASAVATRHIYEKRFKPLNILALLGAGHQGRTHADCFKHFFNFQEIRVWNRTASKAKEMVEEFNKKYNTNIFKFYESNEKCVRGADVIVTTTNTSEPIVNRDWVKPGAHINSVGAGRNHHSEIEESLYFNADVYIDHWEGAKTELAGLEKIGIQFKAEVGKVILNQVKTEDPNRITIFQSLGMAVEDCAMSRLIYDSYLKTKNK</sequence>
<dbReference type="Gene3D" id="3.40.50.720">
    <property type="entry name" value="NAD(P)-binding Rossmann-like Domain"/>
    <property type="match status" value="1"/>
</dbReference>
<evidence type="ECO:0000256" key="7">
    <source>
        <dbReference type="ARBA" id="ARBA00093203"/>
    </source>
</evidence>
<dbReference type="OrthoDB" id="41492at2759"/>
<dbReference type="InterPro" id="IPR003462">
    <property type="entry name" value="ODC_Mu_crystall"/>
</dbReference>
<evidence type="ECO:0000313" key="18">
    <source>
        <dbReference type="EMBL" id="CAH1100823.1"/>
    </source>
</evidence>
<reference evidence="18" key="1">
    <citation type="submission" date="2022-01" db="EMBL/GenBank/DDBJ databases">
        <authorList>
            <person name="King R."/>
        </authorList>
    </citation>
    <scope>NUCLEOTIDE SEQUENCE</scope>
</reference>
<protein>
    <recommendedName>
        <fullName evidence="3">Ketimine reductase mu-crystallin</fullName>
        <ecNumber evidence="16">1.5.1.1</ecNumber>
        <ecNumber evidence="2">1.5.1.25</ecNumber>
    </recommendedName>
    <alternativeName>
        <fullName evidence="17">1-piperideine-2-carboxylate/1-pyrroline-2-carboxylate reductase</fullName>
    </alternativeName>
    <alternativeName>
        <fullName evidence="4">NADP-regulated thyroid-hormone-binding protein</fullName>
    </alternativeName>
</protein>
<evidence type="ECO:0000256" key="4">
    <source>
        <dbReference type="ARBA" id="ARBA00033420"/>
    </source>
</evidence>
<evidence type="ECO:0000256" key="3">
    <source>
        <dbReference type="ARBA" id="ARBA00015173"/>
    </source>
</evidence>
<evidence type="ECO:0000256" key="14">
    <source>
        <dbReference type="ARBA" id="ARBA00093273"/>
    </source>
</evidence>
<name>A0A9P0CHL8_9CUCU</name>
<keyword evidence="19" id="KW-1185">Reference proteome</keyword>
<dbReference type="GO" id="GO:0050241">
    <property type="term" value="F:pyrroline-2-carboxylate reductase activity"/>
    <property type="evidence" value="ECO:0007669"/>
    <property type="project" value="UniProtKB-EC"/>
</dbReference>
<dbReference type="PANTHER" id="PTHR13812">
    <property type="entry name" value="KETIMINE REDUCTASE MU-CRYSTALLIN"/>
    <property type="match status" value="1"/>
</dbReference>
<comment type="similarity">
    <text evidence="1">Belongs to the ornithine cyclodeaminase/mu-crystallin family.</text>
</comment>
<evidence type="ECO:0000256" key="16">
    <source>
        <dbReference type="ARBA" id="ARBA00093598"/>
    </source>
</evidence>
<proteinExistence type="inferred from homology"/>
<comment type="catalytic activity">
    <reaction evidence="6">
        <text>Delta(2)-thiazoline-2-carboxylate + NADPH + 2 H(+) = L-thiazolidine-2-carboxylate + NADP(+)</text>
        <dbReference type="Rhea" id="RHEA:68072"/>
        <dbReference type="ChEBI" id="CHEBI:15378"/>
        <dbReference type="ChEBI" id="CHEBI:57783"/>
        <dbReference type="ChEBI" id="CHEBI:58349"/>
        <dbReference type="ChEBI" id="CHEBI:176895"/>
        <dbReference type="ChEBI" id="CHEBI:176896"/>
    </reaction>
    <physiologicalReaction direction="left-to-right" evidence="6">
        <dbReference type="Rhea" id="RHEA:68073"/>
    </physiologicalReaction>
</comment>
<evidence type="ECO:0000256" key="13">
    <source>
        <dbReference type="ARBA" id="ARBA00093264"/>
    </source>
</evidence>
<evidence type="ECO:0000256" key="6">
    <source>
        <dbReference type="ARBA" id="ARBA00093197"/>
    </source>
</evidence>
<dbReference type="EC" id="1.5.1.1" evidence="16"/>
<dbReference type="PIRSF" id="PIRSF001439">
    <property type="entry name" value="CryM"/>
    <property type="match status" value="1"/>
</dbReference>
<dbReference type="InterPro" id="IPR036291">
    <property type="entry name" value="NAD(P)-bd_dom_sf"/>
</dbReference>
<comment type="catalytic activity">
    <reaction evidence="14">
        <text>L-pipecolate + NADP(+) = Delta(1)-piperideine-2-carboxylate + NADPH + H(+)</text>
        <dbReference type="Rhea" id="RHEA:12524"/>
        <dbReference type="ChEBI" id="CHEBI:15378"/>
        <dbReference type="ChEBI" id="CHEBI:57783"/>
        <dbReference type="ChEBI" id="CHEBI:58349"/>
        <dbReference type="ChEBI" id="CHEBI:61185"/>
        <dbReference type="ChEBI" id="CHEBI:77631"/>
        <dbReference type="EC" id="1.5.1.1"/>
    </reaction>
    <physiologicalReaction direction="right-to-left" evidence="14">
        <dbReference type="Rhea" id="RHEA:12526"/>
    </physiologicalReaction>
</comment>
<comment type="catalytic activity">
    <reaction evidence="10">
        <text>(R)-lanthionine ketimine + NADPH + 2 H(+) = (3R,5R)-1,4-thiomorpholine-3,5-dicarboxylate + NADP(+)</text>
        <dbReference type="Rhea" id="RHEA:68040"/>
        <dbReference type="ChEBI" id="CHEBI:15378"/>
        <dbReference type="ChEBI" id="CHEBI:57783"/>
        <dbReference type="ChEBI" id="CHEBI:58349"/>
        <dbReference type="ChEBI" id="CHEBI:176891"/>
        <dbReference type="ChEBI" id="CHEBI:176892"/>
    </reaction>
    <physiologicalReaction direction="left-to-right" evidence="10">
        <dbReference type="Rhea" id="RHEA:68041"/>
    </physiologicalReaction>
</comment>
<comment type="catalytic activity">
    <reaction evidence="13">
        <text>L-proline + NAD(+) = 1-pyrroline-2-carboxylate + NADH + H(+)</text>
        <dbReference type="Rhea" id="RHEA:20321"/>
        <dbReference type="ChEBI" id="CHEBI:15378"/>
        <dbReference type="ChEBI" id="CHEBI:39785"/>
        <dbReference type="ChEBI" id="CHEBI:57540"/>
        <dbReference type="ChEBI" id="CHEBI:57945"/>
        <dbReference type="ChEBI" id="CHEBI:60039"/>
        <dbReference type="EC" id="1.5.1.1"/>
    </reaction>
    <physiologicalReaction direction="right-to-left" evidence="13">
        <dbReference type="Rhea" id="RHEA:20323"/>
    </physiologicalReaction>
</comment>
<dbReference type="SUPFAM" id="SSF51735">
    <property type="entry name" value="NAD(P)-binding Rossmann-fold domains"/>
    <property type="match status" value="1"/>
</dbReference>
<evidence type="ECO:0000256" key="17">
    <source>
        <dbReference type="ARBA" id="ARBA00093650"/>
    </source>
</evidence>
<evidence type="ECO:0000256" key="12">
    <source>
        <dbReference type="ARBA" id="ARBA00093263"/>
    </source>
</evidence>
<dbReference type="InterPro" id="IPR023401">
    <property type="entry name" value="ODC_N"/>
</dbReference>
<comment type="catalytic activity">
    <reaction evidence="11">
        <text>(S)-cystathionine ketimine + NADH + 2 H(+) = (3R,5S)-2,3,5,6,7-pentahydro-1,4-thiazepine-3,5-dicarboxylate + NAD(+)</text>
        <dbReference type="Rhea" id="RHEA:68032"/>
        <dbReference type="ChEBI" id="CHEBI:15378"/>
        <dbReference type="ChEBI" id="CHEBI:57540"/>
        <dbReference type="ChEBI" id="CHEBI:57945"/>
        <dbReference type="ChEBI" id="CHEBI:176808"/>
        <dbReference type="ChEBI" id="CHEBI:176810"/>
    </reaction>
    <physiologicalReaction direction="left-to-right" evidence="11">
        <dbReference type="Rhea" id="RHEA:68033"/>
    </physiologicalReaction>
</comment>
<dbReference type="GO" id="GO:0005737">
    <property type="term" value="C:cytoplasm"/>
    <property type="evidence" value="ECO:0007669"/>
    <property type="project" value="TreeGrafter"/>
</dbReference>
<dbReference type="Pfam" id="PF02423">
    <property type="entry name" value="OCD_Mu_crystall"/>
    <property type="match status" value="1"/>
</dbReference>
<dbReference type="PANTHER" id="PTHR13812:SF19">
    <property type="entry name" value="KETIMINE REDUCTASE MU-CRYSTALLIN"/>
    <property type="match status" value="1"/>
</dbReference>
<dbReference type="AlphaFoldDB" id="A0A9P0CHL8"/>
<evidence type="ECO:0000256" key="9">
    <source>
        <dbReference type="ARBA" id="ARBA00093227"/>
    </source>
</evidence>
<gene>
    <name evidence="18" type="ORF">PSYICH_LOCUS1507</name>
</gene>
<dbReference type="Gene3D" id="3.30.1780.10">
    <property type="entry name" value="ornithine cyclodeaminase, domain 1"/>
    <property type="match status" value="1"/>
</dbReference>
<dbReference type="GO" id="GO:0047127">
    <property type="term" value="F:thiomorpholine-carboxylate dehydrogenase activity"/>
    <property type="evidence" value="ECO:0007669"/>
    <property type="project" value="UniProtKB-EC"/>
</dbReference>
<evidence type="ECO:0000256" key="1">
    <source>
        <dbReference type="ARBA" id="ARBA00008903"/>
    </source>
</evidence>
<evidence type="ECO:0000256" key="2">
    <source>
        <dbReference type="ARBA" id="ARBA00012883"/>
    </source>
</evidence>
<comment type="catalytic activity">
    <reaction evidence="7">
        <text>L-proline + NADP(+) = 1-pyrroline-2-carboxylate + NADPH + H(+)</text>
        <dbReference type="Rhea" id="RHEA:20317"/>
        <dbReference type="ChEBI" id="CHEBI:15378"/>
        <dbReference type="ChEBI" id="CHEBI:39785"/>
        <dbReference type="ChEBI" id="CHEBI:57783"/>
        <dbReference type="ChEBI" id="CHEBI:58349"/>
        <dbReference type="ChEBI" id="CHEBI:60039"/>
        <dbReference type="EC" id="1.5.1.1"/>
    </reaction>
    <physiologicalReaction direction="right-to-left" evidence="7">
        <dbReference type="Rhea" id="RHEA:20319"/>
    </physiologicalReaction>
</comment>
<comment type="catalytic activity">
    <reaction evidence="8">
        <text>(3R)-1,4-thiomorpholine-3-carboxylate + NAD(+) = 3,4-dehydrothiomorpholine-3-carboxylate + NADH + 2 H(+)</text>
        <dbReference type="Rhea" id="RHEA:12504"/>
        <dbReference type="ChEBI" id="CHEBI:15378"/>
        <dbReference type="ChEBI" id="CHEBI:57540"/>
        <dbReference type="ChEBI" id="CHEBI:57945"/>
        <dbReference type="ChEBI" id="CHEBI:58517"/>
        <dbReference type="ChEBI" id="CHEBI:176873"/>
        <dbReference type="EC" id="1.5.1.25"/>
    </reaction>
    <physiologicalReaction direction="right-to-left" evidence="8">
        <dbReference type="Rhea" id="RHEA:12506"/>
    </physiologicalReaction>
</comment>
<comment type="catalytic activity">
    <reaction evidence="5">
        <text>L-pipecolate + NAD(+) = Delta(1)-piperideine-2-carboxylate + NADH + H(+)</text>
        <dbReference type="Rhea" id="RHEA:30807"/>
        <dbReference type="ChEBI" id="CHEBI:15378"/>
        <dbReference type="ChEBI" id="CHEBI:57540"/>
        <dbReference type="ChEBI" id="CHEBI:57945"/>
        <dbReference type="ChEBI" id="CHEBI:61185"/>
        <dbReference type="ChEBI" id="CHEBI:77631"/>
        <dbReference type="EC" id="1.5.1.1"/>
    </reaction>
    <physiologicalReaction direction="right-to-left" evidence="5">
        <dbReference type="Rhea" id="RHEA:30809"/>
    </physiologicalReaction>
</comment>
<accession>A0A9P0CHL8</accession>